<evidence type="ECO:0000313" key="11">
    <source>
        <dbReference type="Proteomes" id="UP000076584"/>
    </source>
</evidence>
<comment type="similarity">
    <text evidence="3 8">Belongs to the DAD/OST2 family.</text>
</comment>
<evidence type="ECO:0000256" key="1">
    <source>
        <dbReference type="ARBA" id="ARBA00004477"/>
    </source>
</evidence>
<dbReference type="STRING" id="1573173.A0A161WKJ4"/>
<comment type="caution">
    <text evidence="10">The sequence shown here is derived from an EMBL/GenBank/DDBJ whole genome shotgun (WGS) entry which is preliminary data.</text>
</comment>
<feature type="transmembrane region" description="Helical" evidence="8">
    <location>
        <begin position="219"/>
        <end position="237"/>
    </location>
</feature>
<evidence type="ECO:0000256" key="7">
    <source>
        <dbReference type="ARBA" id="ARBA00023136"/>
    </source>
</evidence>
<dbReference type="InterPro" id="IPR003038">
    <property type="entry name" value="DAD/Ost2"/>
</dbReference>
<keyword evidence="6 8" id="KW-1133">Transmembrane helix</keyword>
<comment type="subcellular location">
    <subcellularLocation>
        <location evidence="1 8">Endoplasmic reticulum membrane</location>
        <topology evidence="1 8">Multi-pass membrane protein</topology>
    </subcellularLocation>
</comment>
<evidence type="ECO:0000256" key="4">
    <source>
        <dbReference type="ARBA" id="ARBA00022692"/>
    </source>
</evidence>
<feature type="transmembrane region" description="Helical" evidence="8">
    <location>
        <begin position="136"/>
        <end position="158"/>
    </location>
</feature>
<keyword evidence="7 8" id="KW-0472">Membrane</keyword>
<evidence type="ECO:0000256" key="6">
    <source>
        <dbReference type="ARBA" id="ARBA00022989"/>
    </source>
</evidence>
<keyword evidence="11" id="KW-1185">Reference proteome</keyword>
<dbReference type="Proteomes" id="UP000076584">
    <property type="component" value="Unassembled WGS sequence"/>
</dbReference>
<evidence type="ECO:0000256" key="5">
    <source>
        <dbReference type="ARBA" id="ARBA00022824"/>
    </source>
</evidence>
<dbReference type="UniPathway" id="UPA00378"/>
<feature type="region of interest" description="Disordered" evidence="9">
    <location>
        <begin position="1"/>
        <end position="85"/>
    </location>
</feature>
<accession>A0A161WKJ4</accession>
<evidence type="ECO:0000256" key="8">
    <source>
        <dbReference type="RuleBase" id="RU361136"/>
    </source>
</evidence>
<feature type="compositionally biased region" description="Basic and acidic residues" evidence="9">
    <location>
        <begin position="1"/>
        <end position="11"/>
    </location>
</feature>
<comment type="function">
    <text evidence="8">Subunit of the oligosaccharyl transferase (OST) complex that catalyzes the initial transfer of a defined glycan (Glc(3)Man(9)GlcNAc(2) in eukaryotes) from the lipid carrier dolichol-pyrophosphate to an asparagine residue within an Asn-X-Ser/Thr consensus motif in nascent polypeptide chains, the first step in protein N-glycosylation. N-glycosylation occurs cotranslationally and the complex associates with the Sec61 complex at the channel-forming translocon complex that mediates protein translocation across the endoplasmic reticulum (ER). All subunits are required for a maximal enzyme activity.</text>
</comment>
<evidence type="ECO:0000256" key="9">
    <source>
        <dbReference type="SAM" id="MobiDB-lite"/>
    </source>
</evidence>
<sequence>LAAHPSEHLERLPSTFGLPPSKYSELQQLSPKHNTLTVDRNQNNTTMAPKRTASSQKAAAAAVASAEPPQHPPSSPAGPTAAAAIPGTMTSQPKAVPITMTPKGASSGAQNWDQVLTNIYNHYVNNTPQRTKLIDAFMAFLVVVGALQFLYCVLAGNFPFNAFLSGFSATVGQFVLTGESIATAPQLSMANSSFPASLRIQTTEANKSDFPSVSPERAFADYVACSLILHFFCVNFIN</sequence>
<evidence type="ECO:0000256" key="2">
    <source>
        <dbReference type="ARBA" id="ARBA00004922"/>
    </source>
</evidence>
<dbReference type="EMBL" id="LFIW01000717">
    <property type="protein sequence ID" value="KZL85158.1"/>
    <property type="molecule type" value="Genomic_DNA"/>
</dbReference>
<protein>
    <recommendedName>
        <fullName evidence="8">Dolichyl-diphosphooligosaccharide--protein glycosyltransferase subunit OST2</fullName>
        <shortName evidence="8">Oligosaccharyl transferase subunit OST2</shortName>
    </recommendedName>
</protein>
<feature type="compositionally biased region" description="Polar residues" evidence="9">
    <location>
        <begin position="24"/>
        <end position="47"/>
    </location>
</feature>
<reference evidence="10 11" key="1">
    <citation type="submission" date="2015-06" db="EMBL/GenBank/DDBJ databases">
        <title>Survival trade-offs in plant roots during colonization by closely related pathogenic and mutualistic fungi.</title>
        <authorList>
            <person name="Hacquard S."/>
            <person name="Kracher B."/>
            <person name="Hiruma K."/>
            <person name="Weinman A."/>
            <person name="Muench P."/>
            <person name="Garrido Oter R."/>
            <person name="Ver Loren van Themaat E."/>
            <person name="Dallerey J.-F."/>
            <person name="Damm U."/>
            <person name="Henrissat B."/>
            <person name="Lespinet O."/>
            <person name="Thon M."/>
            <person name="Kemen E."/>
            <person name="McHardy A.C."/>
            <person name="Schulze-Lefert P."/>
            <person name="O'Connell R.J."/>
        </authorList>
    </citation>
    <scope>NUCLEOTIDE SEQUENCE [LARGE SCALE GENOMIC DNA]</scope>
    <source>
        <strain evidence="10 11">MAFF 238704</strain>
    </source>
</reference>
<keyword evidence="4 8" id="KW-0812">Transmembrane</keyword>
<evidence type="ECO:0000256" key="3">
    <source>
        <dbReference type="ARBA" id="ARBA00009386"/>
    </source>
</evidence>
<dbReference type="PANTHER" id="PTHR10705:SF0">
    <property type="entry name" value="DOLICHYL-DIPHOSPHOOLIGOSACCHARIDE--PROTEIN GLYCOSYLTRANSFERASE SUBUNIT DAD1"/>
    <property type="match status" value="1"/>
</dbReference>
<proteinExistence type="inferred from homology"/>
<dbReference type="PANTHER" id="PTHR10705">
    <property type="entry name" value="DOLICHYL-DIPHOSPHOOLIGOSACCHARIDE--PROTEIN GLYCOSYLTRANSFERASE SUBUNIT DAD1"/>
    <property type="match status" value="1"/>
</dbReference>
<evidence type="ECO:0000313" key="10">
    <source>
        <dbReference type="EMBL" id="KZL85158.1"/>
    </source>
</evidence>
<feature type="compositionally biased region" description="Low complexity" evidence="9">
    <location>
        <begin position="53"/>
        <end position="68"/>
    </location>
</feature>
<comment type="subunit">
    <text evidence="8">Component of the oligosaccharyltransferase (OST) complex.</text>
</comment>
<dbReference type="AlphaFoldDB" id="A0A161WKJ4"/>
<keyword evidence="5 8" id="KW-0256">Endoplasmic reticulum</keyword>
<organism evidence="10 11">
    <name type="scientific">Colletotrichum incanum</name>
    <name type="common">Soybean anthracnose fungus</name>
    <dbReference type="NCBI Taxonomy" id="1573173"/>
    <lineage>
        <taxon>Eukaryota</taxon>
        <taxon>Fungi</taxon>
        <taxon>Dikarya</taxon>
        <taxon>Ascomycota</taxon>
        <taxon>Pezizomycotina</taxon>
        <taxon>Sordariomycetes</taxon>
        <taxon>Hypocreomycetidae</taxon>
        <taxon>Glomerellales</taxon>
        <taxon>Glomerellaceae</taxon>
        <taxon>Colletotrichum</taxon>
        <taxon>Colletotrichum spaethianum species complex</taxon>
    </lineage>
</organism>
<dbReference type="Pfam" id="PF02109">
    <property type="entry name" value="DAD"/>
    <property type="match status" value="1"/>
</dbReference>
<dbReference type="GO" id="GO:0006487">
    <property type="term" value="P:protein N-linked glycosylation"/>
    <property type="evidence" value="ECO:0007669"/>
    <property type="project" value="TreeGrafter"/>
</dbReference>
<feature type="non-terminal residue" evidence="10">
    <location>
        <position position="1"/>
    </location>
</feature>
<name>A0A161WKJ4_COLIC</name>
<gene>
    <name evidence="10" type="ORF">CI238_02980</name>
</gene>
<comment type="pathway">
    <text evidence="2 8">Protein modification; protein glycosylation.</text>
</comment>
<dbReference type="GO" id="GO:0008250">
    <property type="term" value="C:oligosaccharyltransferase complex"/>
    <property type="evidence" value="ECO:0007669"/>
    <property type="project" value="InterPro"/>
</dbReference>
<comment type="caution">
    <text evidence="8">Lacks conserved residue(s) required for the propagation of feature annotation.</text>
</comment>